<evidence type="ECO:0000313" key="3">
    <source>
        <dbReference type="Proteomes" id="UP001500945"/>
    </source>
</evidence>
<organism evidence="2 3">
    <name type="scientific">Fodinibacter luteus</name>
    <dbReference type="NCBI Taxonomy" id="552064"/>
    <lineage>
        <taxon>Bacteria</taxon>
        <taxon>Bacillati</taxon>
        <taxon>Actinomycetota</taxon>
        <taxon>Actinomycetes</taxon>
        <taxon>Micrococcales</taxon>
        <taxon>Intrasporangiaceae</taxon>
        <taxon>Fodinibacter (ex Wang et al. 2009)</taxon>
    </lineage>
</organism>
<evidence type="ECO:0000256" key="1">
    <source>
        <dbReference type="SAM" id="SignalP"/>
    </source>
</evidence>
<protein>
    <submittedName>
        <fullName evidence="2">Uncharacterized protein</fullName>
    </submittedName>
</protein>
<sequence length="144" mass="15431">MKRASVVVVALVCAVFGLPPAAFAAGSYGAVVERGLRGCTTDDETGIVICFEAPSVNAESRDVFLEVWPAATAYFGWGRPATATMRVRSVSVTVATPRAGRTVMTYLARADRVLSLLECSDRLRFHSSNGTIRLQSLVSDCEAR</sequence>
<evidence type="ECO:0000313" key="2">
    <source>
        <dbReference type="EMBL" id="GAA4412907.1"/>
    </source>
</evidence>
<keyword evidence="3" id="KW-1185">Reference proteome</keyword>
<feature type="chain" id="PRO_5046886918" evidence="1">
    <location>
        <begin position="25"/>
        <end position="144"/>
    </location>
</feature>
<dbReference type="Proteomes" id="UP001500945">
    <property type="component" value="Unassembled WGS sequence"/>
</dbReference>
<feature type="signal peptide" evidence="1">
    <location>
        <begin position="1"/>
        <end position="24"/>
    </location>
</feature>
<accession>A0ABP8KQJ1</accession>
<dbReference type="RefSeq" id="WP_345208415.1">
    <property type="nucleotide sequence ID" value="NZ_BAABGM010000025.1"/>
</dbReference>
<reference evidence="3" key="1">
    <citation type="journal article" date="2019" name="Int. J. Syst. Evol. Microbiol.">
        <title>The Global Catalogue of Microorganisms (GCM) 10K type strain sequencing project: providing services to taxonomists for standard genome sequencing and annotation.</title>
        <authorList>
            <consortium name="The Broad Institute Genomics Platform"/>
            <consortium name="The Broad Institute Genome Sequencing Center for Infectious Disease"/>
            <person name="Wu L."/>
            <person name="Ma J."/>
        </authorList>
    </citation>
    <scope>NUCLEOTIDE SEQUENCE [LARGE SCALE GENOMIC DNA]</scope>
    <source>
        <strain evidence="3">JCM 17809</strain>
    </source>
</reference>
<keyword evidence="1" id="KW-0732">Signal</keyword>
<comment type="caution">
    <text evidence="2">The sequence shown here is derived from an EMBL/GenBank/DDBJ whole genome shotgun (WGS) entry which is preliminary data.</text>
</comment>
<dbReference type="EMBL" id="BAABGM010000025">
    <property type="protein sequence ID" value="GAA4412907.1"/>
    <property type="molecule type" value="Genomic_DNA"/>
</dbReference>
<proteinExistence type="predicted"/>
<name>A0ABP8KQJ1_9MICO</name>
<gene>
    <name evidence="2" type="ORF">GCM10023168_35290</name>
</gene>